<keyword evidence="1" id="KW-0732">Signal</keyword>
<name>A0A1H1AIX8_9BURK</name>
<evidence type="ECO:0000259" key="2">
    <source>
        <dbReference type="Pfam" id="PF05229"/>
    </source>
</evidence>
<gene>
    <name evidence="3" type="ORF">SAMN05443245_1212</name>
</gene>
<dbReference type="Pfam" id="PF05229">
    <property type="entry name" value="SCPU"/>
    <property type="match status" value="2"/>
</dbReference>
<keyword evidence="4" id="KW-1185">Reference proteome</keyword>
<feature type="domain" description="Spore coat protein U/FanG" evidence="2">
    <location>
        <begin position="187"/>
        <end position="319"/>
    </location>
</feature>
<reference evidence="4" key="1">
    <citation type="submission" date="2016-10" db="EMBL/GenBank/DDBJ databases">
        <authorList>
            <person name="Varghese N."/>
            <person name="Submissions S."/>
        </authorList>
    </citation>
    <scope>NUCLEOTIDE SEQUENCE [LARGE SCALE GENOMIC DNA]</scope>
    <source>
        <strain evidence="4">GAS106B</strain>
    </source>
</reference>
<keyword evidence="3" id="KW-0167">Capsid protein</keyword>
<dbReference type="InterPro" id="IPR053167">
    <property type="entry name" value="Spore_coat_component"/>
</dbReference>
<feature type="chain" id="PRO_5010219884" evidence="1">
    <location>
        <begin position="28"/>
        <end position="322"/>
    </location>
</feature>
<dbReference type="Proteomes" id="UP000183487">
    <property type="component" value="Unassembled WGS sequence"/>
</dbReference>
<dbReference type="EMBL" id="FNKP01000001">
    <property type="protein sequence ID" value="SDQ39594.1"/>
    <property type="molecule type" value="Genomic_DNA"/>
</dbReference>
<evidence type="ECO:0000313" key="3">
    <source>
        <dbReference type="EMBL" id="SDQ39594.1"/>
    </source>
</evidence>
<evidence type="ECO:0000256" key="1">
    <source>
        <dbReference type="SAM" id="SignalP"/>
    </source>
</evidence>
<dbReference type="RefSeq" id="WP_074763468.1">
    <property type="nucleotide sequence ID" value="NZ_FNKP01000001.1"/>
</dbReference>
<keyword evidence="3" id="KW-0946">Virion</keyword>
<protein>
    <submittedName>
        <fullName evidence="3">Spore coat protein U (SCPU) domain-containing protein</fullName>
    </submittedName>
</protein>
<organism evidence="3 4">
    <name type="scientific">Paraburkholderia fungorum</name>
    <dbReference type="NCBI Taxonomy" id="134537"/>
    <lineage>
        <taxon>Bacteria</taxon>
        <taxon>Pseudomonadati</taxon>
        <taxon>Pseudomonadota</taxon>
        <taxon>Betaproteobacteria</taxon>
        <taxon>Burkholderiales</taxon>
        <taxon>Burkholderiaceae</taxon>
        <taxon>Paraburkholderia</taxon>
    </lineage>
</organism>
<proteinExistence type="predicted"/>
<dbReference type="AlphaFoldDB" id="A0A1H1AIX8"/>
<dbReference type="OrthoDB" id="8751277at2"/>
<evidence type="ECO:0000313" key="4">
    <source>
        <dbReference type="Proteomes" id="UP000183487"/>
    </source>
</evidence>
<accession>A0A1H1AIX8</accession>
<sequence>MRRAVLRLVVLLGLCALLGLLPRAASAQTCSATPSALSFGSVSPIALSPVSATGSILVQCTWPSVTLLPSVQVCLNMAGPVVRSMLSGSNQLQYGLYQDTNNSIAWGSTALGTTPISLILDKPLTGVTTSTTVNYYGQVASNQPTVPTTGNSTTTYSDLDSQLTVNYAFFLLLSPGCAGATTSSAGGAFNVTAMVTNNCLISATNIAFTASGVLKSALSATGAITARCTNGDAFQIALSGGSTNNVAARQMQRSGGGGAVNYQLYVDSGHATAWGNGSAGTSMATGTGTGNPVSISVYGLVPAQSTPMPGSYSDSITATISF</sequence>
<dbReference type="PANTHER" id="PTHR37089">
    <property type="entry name" value="PROTEIN U-RELATED"/>
    <property type="match status" value="1"/>
</dbReference>
<dbReference type="SMART" id="SM00972">
    <property type="entry name" value="SCPU"/>
    <property type="match status" value="2"/>
</dbReference>
<feature type="signal peptide" evidence="1">
    <location>
        <begin position="1"/>
        <end position="27"/>
    </location>
</feature>
<dbReference type="InterPro" id="IPR007893">
    <property type="entry name" value="Spore_coat_U/FanG"/>
</dbReference>
<feature type="domain" description="Spore coat protein U/FanG" evidence="2">
    <location>
        <begin position="24"/>
        <end position="147"/>
    </location>
</feature>